<organism evidence="1 2">
    <name type="scientific">Candidatus Desulfosporosinus infrequens</name>
    <dbReference type="NCBI Taxonomy" id="2043169"/>
    <lineage>
        <taxon>Bacteria</taxon>
        <taxon>Bacillati</taxon>
        <taxon>Bacillota</taxon>
        <taxon>Clostridia</taxon>
        <taxon>Eubacteriales</taxon>
        <taxon>Desulfitobacteriaceae</taxon>
        <taxon>Desulfosporosinus</taxon>
    </lineage>
</organism>
<sequence>MTTLTINGTALPEPSKNQNNLYMIGDSKRNAAGTMNMQYIANKHTYNVEWGTMAATQLYSMISLIKSSTPQFTATILDPGVSGGSYTGTFYAGDISYEDVKIDAYGNVTFNSIKCDIIEC</sequence>
<dbReference type="AlphaFoldDB" id="A0A2U3L9L5"/>
<dbReference type="EMBL" id="OMOF01000351">
    <property type="protein sequence ID" value="SPF48429.1"/>
    <property type="molecule type" value="Genomic_DNA"/>
</dbReference>
<name>A0A2U3L9L5_9FIRM</name>
<reference evidence="2" key="1">
    <citation type="submission" date="2018-02" db="EMBL/GenBank/DDBJ databases">
        <authorList>
            <person name="Hausmann B."/>
        </authorList>
    </citation>
    <scope>NUCLEOTIDE SEQUENCE [LARGE SCALE GENOMIC DNA]</scope>
    <source>
        <strain evidence="2">Peat soil MAG SbF1</strain>
    </source>
</reference>
<evidence type="ECO:0000313" key="2">
    <source>
        <dbReference type="Proteomes" id="UP000238916"/>
    </source>
</evidence>
<dbReference type="OrthoDB" id="1767129at2"/>
<accession>A0A2U3L9L5</accession>
<proteinExistence type="predicted"/>
<dbReference type="Proteomes" id="UP000238916">
    <property type="component" value="Unassembled WGS sequence"/>
</dbReference>
<evidence type="ECO:0000313" key="1">
    <source>
        <dbReference type="EMBL" id="SPF48429.1"/>
    </source>
</evidence>
<gene>
    <name evidence="1" type="ORF">SBF1_4140013</name>
</gene>
<protein>
    <submittedName>
        <fullName evidence="1">Uncharacterized protein</fullName>
    </submittedName>
</protein>